<evidence type="ECO:0000313" key="12">
    <source>
        <dbReference type="EMBL" id="KAF7729978.1"/>
    </source>
</evidence>
<evidence type="ECO:0000256" key="5">
    <source>
        <dbReference type="ARBA" id="ARBA00023015"/>
    </source>
</evidence>
<evidence type="ECO:0000256" key="10">
    <source>
        <dbReference type="SAM" id="MobiDB-lite"/>
    </source>
</evidence>
<name>A0A8H7ESW1_9FUNG</name>
<accession>A0A8H7ESW1</accession>
<dbReference type="PANTHER" id="PTHR47427">
    <property type="entry name" value="PROTEIN STE12"/>
    <property type="match status" value="1"/>
</dbReference>
<dbReference type="Proteomes" id="UP000605846">
    <property type="component" value="Unassembled WGS sequence"/>
</dbReference>
<dbReference type="InterPro" id="IPR003120">
    <property type="entry name" value="Ste12"/>
</dbReference>
<dbReference type="GO" id="GO:0003677">
    <property type="term" value="F:DNA binding"/>
    <property type="evidence" value="ECO:0007669"/>
    <property type="project" value="UniProtKB-KW"/>
</dbReference>
<evidence type="ECO:0000313" key="13">
    <source>
        <dbReference type="Proteomes" id="UP000605846"/>
    </source>
</evidence>
<dbReference type="GO" id="GO:1990526">
    <property type="term" value="C:Ste12p-Dig1p-Dig2p complex"/>
    <property type="evidence" value="ECO:0007669"/>
    <property type="project" value="TreeGrafter"/>
</dbReference>
<keyword evidence="2" id="KW-0479">Metal-binding</keyword>
<evidence type="ECO:0000256" key="6">
    <source>
        <dbReference type="ARBA" id="ARBA00023163"/>
    </source>
</evidence>
<gene>
    <name evidence="12" type="primary">STE12_1</name>
    <name evidence="12" type="ORF">EC973_003391</name>
</gene>
<organism evidence="12 13">
    <name type="scientific">Apophysomyces ossiformis</name>
    <dbReference type="NCBI Taxonomy" id="679940"/>
    <lineage>
        <taxon>Eukaryota</taxon>
        <taxon>Fungi</taxon>
        <taxon>Fungi incertae sedis</taxon>
        <taxon>Mucoromycota</taxon>
        <taxon>Mucoromycotina</taxon>
        <taxon>Mucoromycetes</taxon>
        <taxon>Mucorales</taxon>
        <taxon>Mucorineae</taxon>
        <taxon>Mucoraceae</taxon>
        <taxon>Apophysomyces</taxon>
    </lineage>
</organism>
<evidence type="ECO:0000256" key="1">
    <source>
        <dbReference type="ARBA" id="ARBA00004123"/>
    </source>
</evidence>
<comment type="subcellular location">
    <subcellularLocation>
        <location evidence="1">Nucleus</location>
    </subcellularLocation>
</comment>
<keyword evidence="13" id="KW-1185">Reference proteome</keyword>
<comment type="similarity">
    <text evidence="8">Belongs to the STE12 transcription factor family.</text>
</comment>
<feature type="compositionally biased region" description="Polar residues" evidence="10">
    <location>
        <begin position="273"/>
        <end position="291"/>
    </location>
</feature>
<evidence type="ECO:0000256" key="4">
    <source>
        <dbReference type="ARBA" id="ARBA00022833"/>
    </source>
</evidence>
<feature type="region of interest" description="Disordered" evidence="10">
    <location>
        <begin position="246"/>
        <end position="294"/>
    </location>
</feature>
<sequence>MTTPPSILTSSKKKIDIDDMPTNENIAERMAAIDELKLFLSTATNDWQPDRSIRCFELPSGENVSCVLWNDLFHITGTDIIRSLTFRFRAFGRPVCNPKKFEEGVFSDLRNLKPGTDACLEEPKSEFLEMLCKNNCIRTQKKQKVFYWFSVPHDRLFLDALERDLKRENSGVDPTSVAVAEPALSLSLDTTQELFDQLKKSMSLSAEATAEALEVPRAEKAPDYLYDADLRTDTRNMTCITRTAKDPWIPSSHASSERQSRVPSHPADVVQQPPFNDQKPTSICSPSTPTASMPVAEGPTDPIQGVTHERSFTSVIPSKSSDWQSKTKTIFGMFSLFEGSPNYKQRRRRTLSLCSPQPSAVSGRSCRHPVSVAESTISRPTLISAASYQALASLTNSLTDDRSDLNYTYTCPLGSCGRLFKRLEHLRRHLRTHTMERPYVCQLCGKRFSRSDNLAQHRKTHDRYKPSQKANNKKDKDESDGSYGNDHSESNDGESGDSHHNMDSWEATKDQPMEDVYSPQHSYDGSRSATWPMLNGSATSSNTSSPVIDLAMPPQTGPDCFESQWGCGVVPQDHVSLYPNFGYLPACSHDMMQPEGDLYQQPLTLLSPLKSENEFAETYEYLDVNPYFPSFSNPVACATSHAIDGLRTHF</sequence>
<dbReference type="SUPFAM" id="SSF57667">
    <property type="entry name" value="beta-beta-alpha zinc fingers"/>
    <property type="match status" value="1"/>
</dbReference>
<dbReference type="InterPro" id="IPR052127">
    <property type="entry name" value="STE12_transcription_factor"/>
</dbReference>
<dbReference type="EMBL" id="JABAYA010000020">
    <property type="protein sequence ID" value="KAF7729978.1"/>
    <property type="molecule type" value="Genomic_DNA"/>
</dbReference>
<evidence type="ECO:0000256" key="8">
    <source>
        <dbReference type="ARBA" id="ARBA00024345"/>
    </source>
</evidence>
<reference evidence="12" key="1">
    <citation type="submission" date="2020-01" db="EMBL/GenBank/DDBJ databases">
        <title>Genome Sequencing of Three Apophysomyces-Like Fungal Strains Confirms a Novel Fungal Genus in the Mucoromycota with divergent Burkholderia-like Endosymbiotic Bacteria.</title>
        <authorList>
            <person name="Stajich J.E."/>
            <person name="Macias A.M."/>
            <person name="Carter-House D."/>
            <person name="Lovett B."/>
            <person name="Kasson L.R."/>
            <person name="Berry K."/>
            <person name="Grigoriev I."/>
            <person name="Chang Y."/>
            <person name="Spatafora J."/>
            <person name="Kasson M.T."/>
        </authorList>
    </citation>
    <scope>NUCLEOTIDE SEQUENCE</scope>
    <source>
        <strain evidence="12">NRRL A-21654</strain>
    </source>
</reference>
<keyword evidence="6" id="KW-0804">Transcription</keyword>
<evidence type="ECO:0000256" key="9">
    <source>
        <dbReference type="PROSITE-ProRule" id="PRU00042"/>
    </source>
</evidence>
<feature type="compositionally biased region" description="Basic and acidic residues" evidence="10">
    <location>
        <begin position="486"/>
        <end position="512"/>
    </location>
</feature>
<dbReference type="PROSITE" id="PS50157">
    <property type="entry name" value="ZINC_FINGER_C2H2_2"/>
    <property type="match status" value="2"/>
</dbReference>
<evidence type="ECO:0000256" key="2">
    <source>
        <dbReference type="ARBA" id="ARBA00022723"/>
    </source>
</evidence>
<dbReference type="GO" id="GO:0005634">
    <property type="term" value="C:nucleus"/>
    <property type="evidence" value="ECO:0007669"/>
    <property type="project" value="UniProtKB-SubCell"/>
</dbReference>
<dbReference type="Gene3D" id="3.30.160.60">
    <property type="entry name" value="Classic Zinc Finger"/>
    <property type="match status" value="2"/>
</dbReference>
<keyword evidence="12" id="KW-0238">DNA-binding</keyword>
<feature type="compositionally biased region" description="Polar residues" evidence="10">
    <location>
        <begin position="519"/>
        <end position="529"/>
    </location>
</feature>
<keyword evidence="5" id="KW-0805">Transcription regulation</keyword>
<dbReference type="GO" id="GO:0003700">
    <property type="term" value="F:DNA-binding transcription factor activity"/>
    <property type="evidence" value="ECO:0007669"/>
    <property type="project" value="InterPro"/>
</dbReference>
<keyword evidence="4" id="KW-0862">Zinc</keyword>
<feature type="compositionally biased region" description="Polar residues" evidence="10">
    <location>
        <begin position="536"/>
        <end position="545"/>
    </location>
</feature>
<dbReference type="AlphaFoldDB" id="A0A8H7ESW1"/>
<feature type="region of interest" description="Disordered" evidence="10">
    <location>
        <begin position="452"/>
        <end position="545"/>
    </location>
</feature>
<keyword evidence="7" id="KW-0539">Nucleus</keyword>
<dbReference type="OrthoDB" id="1095242at2759"/>
<dbReference type="Pfam" id="PF02200">
    <property type="entry name" value="STE"/>
    <property type="match status" value="1"/>
</dbReference>
<proteinExistence type="inferred from homology"/>
<dbReference type="GO" id="GO:1990527">
    <property type="term" value="C:Tec1p-Ste12p-Dig1p complex"/>
    <property type="evidence" value="ECO:0007669"/>
    <property type="project" value="TreeGrafter"/>
</dbReference>
<protein>
    <submittedName>
        <fullName evidence="12">Homeodomain transcription factor ste12</fullName>
    </submittedName>
</protein>
<evidence type="ECO:0000256" key="7">
    <source>
        <dbReference type="ARBA" id="ARBA00023242"/>
    </source>
</evidence>
<dbReference type="SMART" id="SM00424">
    <property type="entry name" value="STE"/>
    <property type="match status" value="1"/>
</dbReference>
<feature type="domain" description="C2H2-type" evidence="11">
    <location>
        <begin position="409"/>
        <end position="438"/>
    </location>
</feature>
<keyword evidence="3 9" id="KW-0863">Zinc-finger</keyword>
<comment type="caution">
    <text evidence="12">The sequence shown here is derived from an EMBL/GenBank/DDBJ whole genome shotgun (WGS) entry which is preliminary data.</text>
</comment>
<evidence type="ECO:0000259" key="11">
    <source>
        <dbReference type="PROSITE" id="PS50157"/>
    </source>
</evidence>
<dbReference type="PANTHER" id="PTHR47427:SF1">
    <property type="entry name" value="PROTEIN STE12"/>
    <property type="match status" value="1"/>
</dbReference>
<dbReference type="InterPro" id="IPR013087">
    <property type="entry name" value="Znf_C2H2_type"/>
</dbReference>
<keyword evidence="12" id="KW-0371">Homeobox</keyword>
<dbReference type="InterPro" id="IPR036236">
    <property type="entry name" value="Znf_C2H2_sf"/>
</dbReference>
<dbReference type="GO" id="GO:0008270">
    <property type="term" value="F:zinc ion binding"/>
    <property type="evidence" value="ECO:0007669"/>
    <property type="project" value="UniProtKB-KW"/>
</dbReference>
<dbReference type="Pfam" id="PF00096">
    <property type="entry name" value="zf-C2H2"/>
    <property type="match status" value="2"/>
</dbReference>
<dbReference type="PROSITE" id="PS00028">
    <property type="entry name" value="ZINC_FINGER_C2H2_1"/>
    <property type="match status" value="2"/>
</dbReference>
<evidence type="ECO:0000256" key="3">
    <source>
        <dbReference type="ARBA" id="ARBA00022771"/>
    </source>
</evidence>
<dbReference type="FunFam" id="3.30.160.60:FF:002343">
    <property type="entry name" value="Zinc finger protein 33A"/>
    <property type="match status" value="1"/>
</dbReference>
<feature type="domain" description="C2H2-type" evidence="11">
    <location>
        <begin position="439"/>
        <end position="466"/>
    </location>
</feature>
<dbReference type="SMART" id="SM00355">
    <property type="entry name" value="ZnF_C2H2"/>
    <property type="match status" value="2"/>
</dbReference>